<keyword evidence="5" id="KW-1185">Reference proteome</keyword>
<dbReference type="EMBL" id="JBHSXL010000001">
    <property type="protein sequence ID" value="MFC6891073.1"/>
    <property type="molecule type" value="Genomic_DNA"/>
</dbReference>
<sequence length="859" mass="88962">MEDTDKLDIQINETNTGSTTYTDTLELIVNGSVVDTQSVTVEPDETAAVTLSYDTIDESPGEDLSVTVRGDHDSEHGTVEIVEPPENRVRLDNETVSYESGSTDTPTIAGTVTNEGGANATETYDLALDVANGSVRTKRSDRPGLDAGESSSFSFDLNGENLSTLDVGTHPITVTESFTDDVAKGSLTITENESEGEIVEDTETEEEGDKEEDSVTTQEPTESGDDTETETVTDGTEDLDSGSSTGSTSGGGGSTSGGGGGTLGSGSAMGAEPVPEPNETVPPPVRGYVGDGDVALAEPILTVGRGDVAPITVNRDDVAAGGALLIGNDSAMEYGAAIHVETFGEAESITVLFNTYTAGTTAGPVVELDAASLEAGASIGFDPERDQTGPIGRIGTGEYSLVASTAPHPETAERNPGDVGVLVIEPRGNAEATTWTTSRRTAKAIREADDPAVAMAAGSRDGTVTRRDRIAHGDVAILEVRATGLSGLLALAGRERGTRNATKRLRTATDPGWSGAGVGGKSSGGDGSRAAVELDIGETPTSAGTRGDRRTVDIESDGVSVATAGDRDRVYLLVDTARFAFEDGTSVDPTDSTTFRLDVRVPDARSSGEETMVVPGTIGGVARPGGSLGRGNERFERPAGAMRTASKRAETGIGSGTEYGTGETSTPAFAIDRRSATTTFSVVERDVEFREDPYDAAPTSDRTFEGETSIAPGTPITVDVRPESRTEATLERVASDGVVAGDGSWSAEVDLSTGSPGDRYRVHVRRAGIRKERASVPGTILGIEQETTAEPIPGGSGSEGSRERSTTTDPGTTPNVGADPTGPIAAGTEAVRGRIDPEILLSMLVILLFFVGIYRGRTM</sequence>
<feature type="region of interest" description="Disordered" evidence="1">
    <location>
        <begin position="780"/>
        <end position="825"/>
    </location>
</feature>
<dbReference type="NCBIfam" id="NF045517">
    <property type="entry name" value="halo_surf_dom"/>
    <property type="match status" value="1"/>
</dbReference>
<feature type="compositionally biased region" description="Gly residues" evidence="1">
    <location>
        <begin position="514"/>
        <end position="527"/>
    </location>
</feature>
<reference evidence="4 5" key="1">
    <citation type="journal article" date="2019" name="Int. J. Syst. Evol. Microbiol.">
        <title>The Global Catalogue of Microorganisms (GCM) 10K type strain sequencing project: providing services to taxonomists for standard genome sequencing and annotation.</title>
        <authorList>
            <consortium name="The Broad Institute Genomics Platform"/>
            <consortium name="The Broad Institute Genome Sequencing Center for Infectious Disease"/>
            <person name="Wu L."/>
            <person name="Ma J."/>
        </authorList>
    </citation>
    <scope>NUCLEOTIDE SEQUENCE [LARGE SCALE GENOMIC DNA]</scope>
    <source>
        <strain evidence="4 5">SKJ47</strain>
    </source>
</reference>
<keyword evidence="2" id="KW-1133">Transmembrane helix</keyword>
<feature type="compositionally biased region" description="Acidic residues" evidence="1">
    <location>
        <begin position="192"/>
        <end position="214"/>
    </location>
</feature>
<feature type="transmembrane region" description="Helical" evidence="2">
    <location>
        <begin position="839"/>
        <end position="856"/>
    </location>
</feature>
<gene>
    <name evidence="4" type="ORF">ACFQE9_00285</name>
</gene>
<keyword evidence="2" id="KW-0812">Transmembrane</keyword>
<feature type="region of interest" description="Disordered" evidence="1">
    <location>
        <begin position="97"/>
        <end position="117"/>
    </location>
</feature>
<feature type="compositionally biased region" description="Pro residues" evidence="1">
    <location>
        <begin position="274"/>
        <end position="285"/>
    </location>
</feature>
<feature type="compositionally biased region" description="Acidic residues" evidence="1">
    <location>
        <begin position="222"/>
        <end position="240"/>
    </location>
</feature>
<feature type="region of interest" description="Disordered" evidence="1">
    <location>
        <begin position="507"/>
        <end position="529"/>
    </location>
</feature>
<name>A0ABD5UTG8_9EURY</name>
<dbReference type="AlphaFoldDB" id="A0ABD5UTG8"/>
<feature type="region of interest" description="Disordered" evidence="1">
    <location>
        <begin position="135"/>
        <end position="157"/>
    </location>
</feature>
<accession>A0ABD5UTG8</accession>
<feature type="region of interest" description="Disordered" evidence="1">
    <location>
        <begin position="693"/>
        <end position="718"/>
    </location>
</feature>
<keyword evidence="2" id="KW-0472">Membrane</keyword>
<dbReference type="Pfam" id="PF25162">
    <property type="entry name" value="DUF7827"/>
    <property type="match status" value="1"/>
</dbReference>
<feature type="region of interest" description="Disordered" evidence="1">
    <location>
        <begin position="615"/>
        <end position="665"/>
    </location>
</feature>
<evidence type="ECO:0000256" key="1">
    <source>
        <dbReference type="SAM" id="MobiDB-lite"/>
    </source>
</evidence>
<evidence type="ECO:0000259" key="3">
    <source>
        <dbReference type="Pfam" id="PF25162"/>
    </source>
</evidence>
<dbReference type="Proteomes" id="UP001596296">
    <property type="component" value="Unassembled WGS sequence"/>
</dbReference>
<evidence type="ECO:0000256" key="2">
    <source>
        <dbReference type="SAM" id="Phobius"/>
    </source>
</evidence>
<feature type="compositionally biased region" description="Gly residues" evidence="1">
    <location>
        <begin position="617"/>
        <end position="629"/>
    </location>
</feature>
<dbReference type="InterPro" id="IPR057149">
    <property type="entry name" value="DUF7827"/>
</dbReference>
<protein>
    <submittedName>
        <fullName evidence="4">BGTF surface domain-containing protein</fullName>
    </submittedName>
</protein>
<feature type="domain" description="DUF7827" evidence="3">
    <location>
        <begin position="290"/>
        <end position="367"/>
    </location>
</feature>
<feature type="compositionally biased region" description="Gly residues" evidence="1">
    <location>
        <begin position="248"/>
        <end position="264"/>
    </location>
</feature>
<feature type="region of interest" description="Disordered" evidence="1">
    <location>
        <begin position="186"/>
        <end position="286"/>
    </location>
</feature>
<dbReference type="RefSeq" id="WP_379738729.1">
    <property type="nucleotide sequence ID" value="NZ_JBHSVN010000001.1"/>
</dbReference>
<organism evidence="4 5">
    <name type="scientific">Halopenitus salinus</name>
    <dbReference type="NCBI Taxonomy" id="1198295"/>
    <lineage>
        <taxon>Archaea</taxon>
        <taxon>Methanobacteriati</taxon>
        <taxon>Methanobacteriota</taxon>
        <taxon>Stenosarchaea group</taxon>
        <taxon>Halobacteria</taxon>
        <taxon>Halobacteriales</taxon>
        <taxon>Haloferacaceae</taxon>
        <taxon>Halopenitus</taxon>
    </lineage>
</organism>
<proteinExistence type="predicted"/>
<evidence type="ECO:0000313" key="5">
    <source>
        <dbReference type="Proteomes" id="UP001596296"/>
    </source>
</evidence>
<evidence type="ECO:0000313" key="4">
    <source>
        <dbReference type="EMBL" id="MFC6891073.1"/>
    </source>
</evidence>
<comment type="caution">
    <text evidence="4">The sequence shown here is derived from an EMBL/GenBank/DDBJ whole genome shotgun (WGS) entry which is preliminary data.</text>
</comment>